<dbReference type="PANTHER" id="PTHR30411:SF1">
    <property type="entry name" value="CYTOPLASMIC PROTEIN"/>
    <property type="match status" value="1"/>
</dbReference>
<protein>
    <recommendedName>
        <fullName evidence="1">YbaK/aminoacyl-tRNA synthetase-associated domain-containing protein</fullName>
    </recommendedName>
</protein>
<dbReference type="EMBL" id="JAEHOD010000016">
    <property type="protein sequence ID" value="KAG2448932.1"/>
    <property type="molecule type" value="Genomic_DNA"/>
</dbReference>
<keyword evidence="3" id="KW-1185">Reference proteome</keyword>
<dbReference type="PANTHER" id="PTHR30411">
    <property type="entry name" value="CYTOPLASMIC PROTEIN"/>
    <property type="match status" value="1"/>
</dbReference>
<dbReference type="OrthoDB" id="10261556at2759"/>
<reference evidence="2" key="1">
    <citation type="journal article" date="2020" name="bioRxiv">
        <title>Comparative genomics of Chlamydomonas.</title>
        <authorList>
            <person name="Craig R.J."/>
            <person name="Hasan A.R."/>
            <person name="Ness R.W."/>
            <person name="Keightley P.D."/>
        </authorList>
    </citation>
    <scope>NUCLEOTIDE SEQUENCE</scope>
    <source>
        <strain evidence="2">CCAP 11/173</strain>
    </source>
</reference>
<organism evidence="2 3">
    <name type="scientific">Chlamydomonas schloesseri</name>
    <dbReference type="NCBI Taxonomy" id="2026947"/>
    <lineage>
        <taxon>Eukaryota</taxon>
        <taxon>Viridiplantae</taxon>
        <taxon>Chlorophyta</taxon>
        <taxon>core chlorophytes</taxon>
        <taxon>Chlorophyceae</taxon>
        <taxon>CS clade</taxon>
        <taxon>Chlamydomonadales</taxon>
        <taxon>Chlamydomonadaceae</taxon>
        <taxon>Chlamydomonas</taxon>
    </lineage>
</organism>
<name>A0A835WJV7_9CHLO</name>
<proteinExistence type="predicted"/>
<dbReference type="InterPro" id="IPR007214">
    <property type="entry name" value="YbaK/aa-tRNA-synth-assoc-dom"/>
</dbReference>
<gene>
    <name evidence="2" type="ORF">HYH02_006280</name>
</gene>
<dbReference type="Pfam" id="PF04073">
    <property type="entry name" value="tRNA_edit"/>
    <property type="match status" value="1"/>
</dbReference>
<dbReference type="AlphaFoldDB" id="A0A835WJV7"/>
<evidence type="ECO:0000313" key="3">
    <source>
        <dbReference type="Proteomes" id="UP000613740"/>
    </source>
</evidence>
<feature type="domain" description="YbaK/aminoacyl-tRNA synthetase-associated" evidence="1">
    <location>
        <begin position="42"/>
        <end position="146"/>
    </location>
</feature>
<comment type="caution">
    <text evidence="2">The sequence shown here is derived from an EMBL/GenBank/DDBJ whole genome shotgun (WGS) entry which is preliminary data.</text>
</comment>
<evidence type="ECO:0000313" key="2">
    <source>
        <dbReference type="EMBL" id="KAG2448932.1"/>
    </source>
</evidence>
<evidence type="ECO:0000259" key="1">
    <source>
        <dbReference type="Pfam" id="PF04073"/>
    </source>
</evidence>
<sequence length="203" mass="21619">MASVDDTGPAPRRQNSEDLATYIRAHGLAATVVPEVDPATLPPGSAIVKSIVLMAGDAPLVAVVLLTDRVEERKIADILKLARRRVRLAKPEEVVRHTGFVVGTVPPFGHICEIPTLVDTAVMRMCRLYGGGGDPDREVEVGATELLAYCRGRVVDIAMAAAAPPEESEEDVIKAAGARLPLPWPKDGTLVSLVCVVATRRCV</sequence>
<dbReference type="Gene3D" id="3.90.960.10">
    <property type="entry name" value="YbaK/aminoacyl-tRNA synthetase-associated domain"/>
    <property type="match status" value="1"/>
</dbReference>
<dbReference type="SUPFAM" id="SSF55826">
    <property type="entry name" value="YbaK/ProRS associated domain"/>
    <property type="match status" value="1"/>
</dbReference>
<dbReference type="Proteomes" id="UP000613740">
    <property type="component" value="Unassembled WGS sequence"/>
</dbReference>
<accession>A0A835WJV7</accession>
<dbReference type="InterPro" id="IPR036754">
    <property type="entry name" value="YbaK/aa-tRNA-synt-asso_dom_sf"/>
</dbReference>
<dbReference type="GO" id="GO:0002161">
    <property type="term" value="F:aminoacyl-tRNA deacylase activity"/>
    <property type="evidence" value="ECO:0007669"/>
    <property type="project" value="InterPro"/>
</dbReference>